<proteinExistence type="predicted"/>
<comment type="caution">
    <text evidence="1">The sequence shown here is derived from an EMBL/GenBank/DDBJ whole genome shotgun (WGS) entry which is preliminary data.</text>
</comment>
<dbReference type="EMBL" id="CM051394">
    <property type="protein sequence ID" value="KAJ4727853.1"/>
    <property type="molecule type" value="Genomic_DNA"/>
</dbReference>
<keyword evidence="2" id="KW-1185">Reference proteome</keyword>
<accession>A0ACC1YXT4</accession>
<evidence type="ECO:0000313" key="1">
    <source>
        <dbReference type="EMBL" id="KAJ4727853.1"/>
    </source>
</evidence>
<reference evidence="1 2" key="1">
    <citation type="journal article" date="2023" name="Science">
        <title>Complex scaffold remodeling in plant triterpene biosynthesis.</title>
        <authorList>
            <person name="De La Pena R."/>
            <person name="Hodgson H."/>
            <person name="Liu J.C."/>
            <person name="Stephenson M.J."/>
            <person name="Martin A.C."/>
            <person name="Owen C."/>
            <person name="Harkess A."/>
            <person name="Leebens-Mack J."/>
            <person name="Jimenez L.E."/>
            <person name="Osbourn A."/>
            <person name="Sattely E.S."/>
        </authorList>
    </citation>
    <scope>NUCLEOTIDE SEQUENCE [LARGE SCALE GENOMIC DNA]</scope>
    <source>
        <strain evidence="2">cv. JPN11</strain>
        <tissue evidence="1">Leaf</tissue>
    </source>
</reference>
<name>A0ACC1YXT4_MELAZ</name>
<gene>
    <name evidence="1" type="ORF">OWV82_000888</name>
</gene>
<keyword evidence="1" id="KW-0489">Methyltransferase</keyword>
<protein>
    <submittedName>
        <fullName evidence="1">SWR1-complex protein 4/DNA methyltransferase 1-associated protein</fullName>
    </submittedName>
</protein>
<evidence type="ECO:0000313" key="2">
    <source>
        <dbReference type="Proteomes" id="UP001164539"/>
    </source>
</evidence>
<keyword evidence="1" id="KW-0808">Transferase</keyword>
<sequence length="451" mass="50569">MDAKDILGLPKTQLPITQEKKSRPQKEPQRKPDGISREVYALTGGLAPLMPSIDVSQLKKRPPSDEKITWQWLSFTNSARKDDLQLYHWVRVVNGIPPTGDYSFAKYNKSVDVVKYTDEEYEKYLTDPMWTKEETDQLFDLCERFDLRFIVIADRFPSSRTVEELKDRYYSVSRAILIARAPSPGDVSGHPLVKEPYNIAQEVERKRALSMVLSQTKQQERKDAEVLAEAKRITVSRMAAQAAEEPELPVAPNVGLESADRAVVLGDTVSPSPNGQLPSAAIVPSTSIMDDSASTLASLRMLRVYLRTYALEQMVQAASSSAGLRTIKRVEQTLQDLGVNLKPRVPTKAVCAEHLELRKEILTLLNLQKQLQYKEAEGSSYRDGSYIDMPGTPKRSQRAGDQDRTFVPDSISFGGERVGKRDQKRKGPGRLSEAPSSPAHKRPRKMKASDL</sequence>
<dbReference type="Proteomes" id="UP001164539">
    <property type="component" value="Chromosome 1"/>
</dbReference>
<organism evidence="1 2">
    <name type="scientific">Melia azedarach</name>
    <name type="common">Chinaberry tree</name>
    <dbReference type="NCBI Taxonomy" id="155640"/>
    <lineage>
        <taxon>Eukaryota</taxon>
        <taxon>Viridiplantae</taxon>
        <taxon>Streptophyta</taxon>
        <taxon>Embryophyta</taxon>
        <taxon>Tracheophyta</taxon>
        <taxon>Spermatophyta</taxon>
        <taxon>Magnoliopsida</taxon>
        <taxon>eudicotyledons</taxon>
        <taxon>Gunneridae</taxon>
        <taxon>Pentapetalae</taxon>
        <taxon>rosids</taxon>
        <taxon>malvids</taxon>
        <taxon>Sapindales</taxon>
        <taxon>Meliaceae</taxon>
        <taxon>Melia</taxon>
    </lineage>
</organism>